<keyword evidence="1" id="KW-0805">Transcription regulation</keyword>
<evidence type="ECO:0000259" key="5">
    <source>
        <dbReference type="PROSITE" id="PS50977"/>
    </source>
</evidence>
<dbReference type="InterPro" id="IPR009057">
    <property type="entry name" value="Homeodomain-like_sf"/>
</dbReference>
<evidence type="ECO:0000313" key="6">
    <source>
        <dbReference type="EMBL" id="NDV87679.1"/>
    </source>
</evidence>
<dbReference type="PRINTS" id="PR00455">
    <property type="entry name" value="HTHTETR"/>
</dbReference>
<evidence type="ECO:0000256" key="4">
    <source>
        <dbReference type="PROSITE-ProRule" id="PRU00335"/>
    </source>
</evidence>
<feature type="domain" description="HTH tetR-type" evidence="5">
    <location>
        <begin position="17"/>
        <end position="77"/>
    </location>
</feature>
<dbReference type="Pfam" id="PF00440">
    <property type="entry name" value="TetR_N"/>
    <property type="match status" value="1"/>
</dbReference>
<protein>
    <submittedName>
        <fullName evidence="6">TetR family transcriptional regulator</fullName>
    </submittedName>
</protein>
<evidence type="ECO:0000256" key="2">
    <source>
        <dbReference type="ARBA" id="ARBA00023125"/>
    </source>
</evidence>
<dbReference type="PANTHER" id="PTHR30055">
    <property type="entry name" value="HTH-TYPE TRANSCRIPTIONAL REGULATOR RUTR"/>
    <property type="match status" value="1"/>
</dbReference>
<keyword evidence="2 4" id="KW-0238">DNA-binding</keyword>
<dbReference type="PROSITE" id="PS50977">
    <property type="entry name" value="HTH_TETR_2"/>
    <property type="match status" value="1"/>
</dbReference>
<evidence type="ECO:0000256" key="1">
    <source>
        <dbReference type="ARBA" id="ARBA00023015"/>
    </source>
</evidence>
<dbReference type="GO" id="GO:0000976">
    <property type="term" value="F:transcription cis-regulatory region binding"/>
    <property type="evidence" value="ECO:0007669"/>
    <property type="project" value="TreeGrafter"/>
</dbReference>
<dbReference type="EMBL" id="JAAAMJ010000009">
    <property type="protein sequence ID" value="NDV87679.1"/>
    <property type="molecule type" value="Genomic_DNA"/>
</dbReference>
<accession>A0A6L9MIJ8</accession>
<sequence length="199" mass="21494">MNSLISLRKKPTQKRSSATVAAILEAAALILETSGLENYNTNEIAARAGVSIGSLYQYFPGKDAITRKLIAREMEQLRDTLADVAFLHSGHSGLHHLLAAAINCQLRRPVLARVLDLEEARLPPDEDVERLASQIDKIVHRCLAAPDLPESARAPEAVGDIVAIIKGMVDAAERRGETDISSLTSRVSKSVFGYLGCAP</sequence>
<dbReference type="RefSeq" id="WP_163044423.1">
    <property type="nucleotide sequence ID" value="NZ_JAAAMJ010000009.1"/>
</dbReference>
<evidence type="ECO:0000256" key="3">
    <source>
        <dbReference type="ARBA" id="ARBA00023163"/>
    </source>
</evidence>
<dbReference type="InterPro" id="IPR001647">
    <property type="entry name" value="HTH_TetR"/>
</dbReference>
<dbReference type="SUPFAM" id="SSF46689">
    <property type="entry name" value="Homeodomain-like"/>
    <property type="match status" value="1"/>
</dbReference>
<dbReference type="InterPro" id="IPR050109">
    <property type="entry name" value="HTH-type_TetR-like_transc_reg"/>
</dbReference>
<proteinExistence type="predicted"/>
<dbReference type="PANTHER" id="PTHR30055:SF234">
    <property type="entry name" value="HTH-TYPE TRANSCRIPTIONAL REGULATOR BETI"/>
    <property type="match status" value="1"/>
</dbReference>
<dbReference type="AlphaFoldDB" id="A0A6L9MIJ8"/>
<reference evidence="6 7" key="1">
    <citation type="submission" date="2020-01" db="EMBL/GenBank/DDBJ databases">
        <title>Genomes of bacteria type strains.</title>
        <authorList>
            <person name="Chen J."/>
            <person name="Zhu S."/>
            <person name="Chen J."/>
        </authorList>
    </citation>
    <scope>NUCLEOTIDE SEQUENCE [LARGE SCALE GENOMIC DNA]</scope>
    <source>
        <strain evidence="6 7">KCTC 52919</strain>
    </source>
</reference>
<name>A0A6L9MIJ8_9HYPH</name>
<keyword evidence="3" id="KW-0804">Transcription</keyword>
<comment type="caution">
    <text evidence="6">The sequence shown here is derived from an EMBL/GenBank/DDBJ whole genome shotgun (WGS) entry which is preliminary data.</text>
</comment>
<dbReference type="Proteomes" id="UP000476332">
    <property type="component" value="Unassembled WGS sequence"/>
</dbReference>
<dbReference type="Gene3D" id="1.10.357.10">
    <property type="entry name" value="Tetracycline Repressor, domain 2"/>
    <property type="match status" value="1"/>
</dbReference>
<evidence type="ECO:0000313" key="7">
    <source>
        <dbReference type="Proteomes" id="UP000476332"/>
    </source>
</evidence>
<keyword evidence="7" id="KW-1185">Reference proteome</keyword>
<feature type="DNA-binding region" description="H-T-H motif" evidence="4">
    <location>
        <begin position="40"/>
        <end position="59"/>
    </location>
</feature>
<dbReference type="GO" id="GO:0003700">
    <property type="term" value="F:DNA-binding transcription factor activity"/>
    <property type="evidence" value="ECO:0007669"/>
    <property type="project" value="TreeGrafter"/>
</dbReference>
<organism evidence="6 7">
    <name type="scientific">Aurantimonas aggregata</name>
    <dbReference type="NCBI Taxonomy" id="2047720"/>
    <lineage>
        <taxon>Bacteria</taxon>
        <taxon>Pseudomonadati</taxon>
        <taxon>Pseudomonadota</taxon>
        <taxon>Alphaproteobacteria</taxon>
        <taxon>Hyphomicrobiales</taxon>
        <taxon>Aurantimonadaceae</taxon>
        <taxon>Aurantimonas</taxon>
    </lineage>
</organism>
<gene>
    <name evidence="6" type="ORF">GTW51_13305</name>
</gene>